<proteinExistence type="predicted"/>
<name>A0A2S0MSA5_9RHOB</name>
<keyword evidence="1" id="KW-1133">Transmembrane helix</keyword>
<evidence type="ECO:0000313" key="2">
    <source>
        <dbReference type="EMBL" id="AVO38746.1"/>
    </source>
</evidence>
<dbReference type="RefSeq" id="WP_106473057.1">
    <property type="nucleotide sequence ID" value="NZ_CP027665.1"/>
</dbReference>
<dbReference type="EMBL" id="CP027665">
    <property type="protein sequence ID" value="AVO38746.1"/>
    <property type="molecule type" value="Genomic_DNA"/>
</dbReference>
<dbReference type="Proteomes" id="UP000237655">
    <property type="component" value="Chromosome"/>
</dbReference>
<keyword evidence="1" id="KW-0472">Membrane</keyword>
<accession>A0A2S0MSA5</accession>
<organism evidence="2 3">
    <name type="scientific">Pukyongiella litopenaei</name>
    <dbReference type="NCBI Taxonomy" id="2605946"/>
    <lineage>
        <taxon>Bacteria</taxon>
        <taxon>Pseudomonadati</taxon>
        <taxon>Pseudomonadota</taxon>
        <taxon>Alphaproteobacteria</taxon>
        <taxon>Rhodobacterales</taxon>
        <taxon>Paracoccaceae</taxon>
        <taxon>Pukyongiella</taxon>
    </lineage>
</organism>
<dbReference type="AlphaFoldDB" id="A0A2S0MSA5"/>
<evidence type="ECO:0000256" key="1">
    <source>
        <dbReference type="SAM" id="Phobius"/>
    </source>
</evidence>
<protein>
    <submittedName>
        <fullName evidence="2">Uncharacterized protein</fullName>
    </submittedName>
</protein>
<evidence type="ECO:0000313" key="3">
    <source>
        <dbReference type="Proteomes" id="UP000237655"/>
    </source>
</evidence>
<feature type="transmembrane region" description="Helical" evidence="1">
    <location>
        <begin position="93"/>
        <end position="116"/>
    </location>
</feature>
<gene>
    <name evidence="2" type="ORF">C6Y53_14295</name>
</gene>
<reference evidence="3" key="1">
    <citation type="submission" date="2018-03" db="EMBL/GenBank/DDBJ databases">
        <title>Genomic analysis of the strain SH-1 isolated from shrimp intestine.</title>
        <authorList>
            <person name="Kim Y.-S."/>
            <person name="Kim S.-E."/>
            <person name="Kim K.-H."/>
        </authorList>
    </citation>
    <scope>NUCLEOTIDE SEQUENCE [LARGE SCALE GENOMIC DNA]</scope>
    <source>
        <strain evidence="3">SH-1</strain>
    </source>
</reference>
<keyword evidence="3" id="KW-1185">Reference proteome</keyword>
<dbReference type="KEGG" id="thas:C6Y53_14295"/>
<sequence>MTENLPAEIDRIALLFRDKLGLRGGDIGRVVRRARYRVPRRIRRKAERLATAAPILAHPRLRMTLDHAALARAATDVGAYLDGVDPADRRKGWWLGMLGALAFNLLLFGALLVVFLRWKGLL</sequence>
<keyword evidence="1" id="KW-0812">Transmembrane</keyword>